<dbReference type="SMART" id="SM00028">
    <property type="entry name" value="TPR"/>
    <property type="match status" value="2"/>
</dbReference>
<dbReference type="SUPFAM" id="SSF48452">
    <property type="entry name" value="TPR-like"/>
    <property type="match status" value="1"/>
</dbReference>
<keyword evidence="4" id="KW-1185">Reference proteome</keyword>
<dbReference type="Gene3D" id="1.25.40.10">
    <property type="entry name" value="Tetratricopeptide repeat domain"/>
    <property type="match status" value="1"/>
</dbReference>
<dbReference type="Proteomes" id="UP000279236">
    <property type="component" value="Unassembled WGS sequence"/>
</dbReference>
<dbReference type="RefSeq" id="XP_028479185.1">
    <property type="nucleotide sequence ID" value="XM_028620213.1"/>
</dbReference>
<comment type="caution">
    <text evidence="3">The sequence shown here is derived from an EMBL/GenBank/DDBJ whole genome shotgun (WGS) entry which is preliminary data.</text>
</comment>
<evidence type="ECO:0000256" key="2">
    <source>
        <dbReference type="SAM" id="MobiDB-lite"/>
    </source>
</evidence>
<dbReference type="AlphaFoldDB" id="A0A427Y5Q1"/>
<feature type="compositionally biased region" description="Basic and acidic residues" evidence="2">
    <location>
        <begin position="10"/>
        <end position="24"/>
    </location>
</feature>
<gene>
    <name evidence="3" type="ORF">EHS24_004650</name>
</gene>
<name>A0A427Y5Q1_9TREE</name>
<organism evidence="3 4">
    <name type="scientific">Apiotrichum porosum</name>
    <dbReference type="NCBI Taxonomy" id="105984"/>
    <lineage>
        <taxon>Eukaryota</taxon>
        <taxon>Fungi</taxon>
        <taxon>Dikarya</taxon>
        <taxon>Basidiomycota</taxon>
        <taxon>Agaricomycotina</taxon>
        <taxon>Tremellomycetes</taxon>
        <taxon>Trichosporonales</taxon>
        <taxon>Trichosporonaceae</taxon>
        <taxon>Apiotrichum</taxon>
    </lineage>
</organism>
<dbReference type="InterPro" id="IPR051966">
    <property type="entry name" value="RPAP3"/>
</dbReference>
<proteinExistence type="predicted"/>
<keyword evidence="1" id="KW-0802">TPR repeat</keyword>
<evidence type="ECO:0000313" key="3">
    <source>
        <dbReference type="EMBL" id="RSH86400.1"/>
    </source>
</evidence>
<sequence>MNFDGNEFASIDRKVSDKARERPKGNTAFAKGQFTKAAEAYTDAIRANIYDPRAWGNRSMAHLKLEKWEEAELDARMAIRIDSPDKTEANMVTYTYRRGTARYHMGNLEAAKNDLLFAWSLQRTHKDVIARLLQVKQAIAAKERQPVVNLPPPPVLIDHSAFPHIIESIVANAGPELRVTLRNTCRGFRHFVYSLATHNELTSGTDEEGLYVQWLQPAPLGKAFRIHKSDMLPKLTVQEDRERNALISNTIAVDHHMIDICGVIPRLFLRGSVIELNTNVLRIRSDKDDQYEPDDLNLFFFKIGHKVVVFPPTVEPSHADIPLPPLSLALPKHIQRLVYPLLIREDAEGNQFQFFTRFMPKLISRSSAADVLRLPLDKVTVVEPEVVIICATAQMAKITPFVGPIVQKMEDQLRLLIVGALWWEARCVTVVNYKSTAPLWRVGLLEESTGTHAEDDEVEQHELFGKPAVIKFMETMAETRLRNHVIGDLEDSWAMYNDTPSSQRGNIPPKPSVVETKLKFVTEDEYRATLKPGEWEEETVEVMPGFE</sequence>
<dbReference type="GO" id="GO:0101031">
    <property type="term" value="C:protein folding chaperone complex"/>
    <property type="evidence" value="ECO:0007669"/>
    <property type="project" value="TreeGrafter"/>
</dbReference>
<dbReference type="EMBL" id="RSCE01000002">
    <property type="protein sequence ID" value="RSH86400.1"/>
    <property type="molecule type" value="Genomic_DNA"/>
</dbReference>
<protein>
    <submittedName>
        <fullName evidence="3">Uncharacterized protein</fullName>
    </submittedName>
</protein>
<evidence type="ECO:0000256" key="1">
    <source>
        <dbReference type="ARBA" id="ARBA00022803"/>
    </source>
</evidence>
<dbReference type="InterPro" id="IPR019734">
    <property type="entry name" value="TPR_rpt"/>
</dbReference>
<evidence type="ECO:0000313" key="4">
    <source>
        <dbReference type="Proteomes" id="UP000279236"/>
    </source>
</evidence>
<accession>A0A427Y5Q1</accession>
<dbReference type="OrthoDB" id="629492at2759"/>
<dbReference type="PANTHER" id="PTHR46423:SF1">
    <property type="entry name" value="RNA POLYMERASE II-ASSOCIATED PROTEIN 3"/>
    <property type="match status" value="1"/>
</dbReference>
<dbReference type="GeneID" id="39589193"/>
<dbReference type="PANTHER" id="PTHR46423">
    <property type="entry name" value="RNA POLYMERASE II-ASSOCIATED PROTEIN 3"/>
    <property type="match status" value="1"/>
</dbReference>
<reference evidence="3 4" key="1">
    <citation type="submission" date="2018-11" db="EMBL/GenBank/DDBJ databases">
        <title>Genome sequence of Apiotrichum porosum DSM 27194.</title>
        <authorList>
            <person name="Aliyu H."/>
            <person name="Gorte O."/>
            <person name="Ochsenreither K."/>
        </authorList>
    </citation>
    <scope>NUCLEOTIDE SEQUENCE [LARGE SCALE GENOMIC DNA]</scope>
    <source>
        <strain evidence="3 4">DSM 27194</strain>
    </source>
</reference>
<dbReference type="STRING" id="105984.A0A427Y5Q1"/>
<dbReference type="Pfam" id="PF13432">
    <property type="entry name" value="TPR_16"/>
    <property type="match status" value="1"/>
</dbReference>
<feature type="region of interest" description="Disordered" evidence="2">
    <location>
        <begin position="1"/>
        <end position="26"/>
    </location>
</feature>
<dbReference type="InterPro" id="IPR011990">
    <property type="entry name" value="TPR-like_helical_dom_sf"/>
</dbReference>